<evidence type="ECO:0000256" key="5">
    <source>
        <dbReference type="ARBA" id="ARBA00022989"/>
    </source>
</evidence>
<proteinExistence type="inferred from homology"/>
<evidence type="ECO:0000313" key="10">
    <source>
        <dbReference type="Proteomes" id="UP000281915"/>
    </source>
</evidence>
<feature type="transmembrane region" description="Helical" evidence="7">
    <location>
        <begin position="231"/>
        <end position="249"/>
    </location>
</feature>
<dbReference type="GO" id="GO:0005886">
    <property type="term" value="C:plasma membrane"/>
    <property type="evidence" value="ECO:0007669"/>
    <property type="project" value="UniProtKB-SubCell"/>
</dbReference>
<dbReference type="Pfam" id="PF00892">
    <property type="entry name" value="EamA"/>
    <property type="match status" value="1"/>
</dbReference>
<feature type="transmembrane region" description="Helical" evidence="7">
    <location>
        <begin position="72"/>
        <end position="95"/>
    </location>
</feature>
<dbReference type="EMBL" id="RHHT01000023">
    <property type="protein sequence ID" value="RNB78576.1"/>
    <property type="molecule type" value="Genomic_DNA"/>
</dbReference>
<feature type="domain" description="EamA" evidence="8">
    <location>
        <begin position="8"/>
        <end position="145"/>
    </location>
</feature>
<name>A0A3M8CS18_9BACL</name>
<evidence type="ECO:0000313" key="9">
    <source>
        <dbReference type="EMBL" id="RNB78576.1"/>
    </source>
</evidence>
<gene>
    <name evidence="9" type="ORF">EDM58_10740</name>
</gene>
<keyword evidence="4 7" id="KW-0812">Transmembrane</keyword>
<evidence type="ECO:0000256" key="3">
    <source>
        <dbReference type="ARBA" id="ARBA00022475"/>
    </source>
</evidence>
<feature type="transmembrane region" description="Helical" evidence="7">
    <location>
        <begin position="132"/>
        <end position="154"/>
    </location>
</feature>
<dbReference type="PANTHER" id="PTHR42920:SF14">
    <property type="entry name" value="TRANSPORTER, DRUG_METABOLITE EXPORTER FAMILY"/>
    <property type="match status" value="1"/>
</dbReference>
<dbReference type="Proteomes" id="UP000281915">
    <property type="component" value="Unassembled WGS sequence"/>
</dbReference>
<accession>A0A3M8CS18</accession>
<dbReference type="InterPro" id="IPR000620">
    <property type="entry name" value="EamA_dom"/>
</dbReference>
<feature type="transmembrane region" description="Helical" evidence="7">
    <location>
        <begin position="160"/>
        <end position="179"/>
    </location>
</feature>
<dbReference type="AlphaFoldDB" id="A0A3M8CS18"/>
<feature type="transmembrane region" description="Helical" evidence="7">
    <location>
        <begin position="191"/>
        <end position="216"/>
    </location>
</feature>
<keyword evidence="3" id="KW-1003">Cell membrane</keyword>
<feature type="transmembrane region" description="Helical" evidence="7">
    <location>
        <begin position="37"/>
        <end position="56"/>
    </location>
</feature>
<feature type="transmembrane region" description="Helical" evidence="7">
    <location>
        <begin position="101"/>
        <end position="120"/>
    </location>
</feature>
<evidence type="ECO:0000259" key="8">
    <source>
        <dbReference type="Pfam" id="PF00892"/>
    </source>
</evidence>
<comment type="subcellular location">
    <subcellularLocation>
        <location evidence="1">Cell membrane</location>
        <topology evidence="1">Multi-pass membrane protein</topology>
    </subcellularLocation>
</comment>
<keyword evidence="5 7" id="KW-1133">Transmembrane helix</keyword>
<protein>
    <submittedName>
        <fullName evidence="9">DMT family transporter</fullName>
    </submittedName>
</protein>
<reference evidence="9 10" key="1">
    <citation type="submission" date="2018-10" db="EMBL/GenBank/DDBJ databases">
        <title>Phylogenomics of Brevibacillus.</title>
        <authorList>
            <person name="Dunlap C."/>
        </authorList>
    </citation>
    <scope>NUCLEOTIDE SEQUENCE [LARGE SCALE GENOMIC DNA]</scope>
    <source>
        <strain evidence="9 10">JCM 15085</strain>
    </source>
</reference>
<keyword evidence="6 7" id="KW-0472">Membrane</keyword>
<evidence type="ECO:0000256" key="6">
    <source>
        <dbReference type="ARBA" id="ARBA00023136"/>
    </source>
</evidence>
<dbReference type="PANTHER" id="PTHR42920">
    <property type="entry name" value="OS03G0707200 PROTEIN-RELATED"/>
    <property type="match status" value="1"/>
</dbReference>
<dbReference type="RefSeq" id="WP_122913331.1">
    <property type="nucleotide sequence ID" value="NZ_RHHT01000023.1"/>
</dbReference>
<comment type="similarity">
    <text evidence="2">Belongs to the EamA transporter family.</text>
</comment>
<comment type="caution">
    <text evidence="9">The sequence shown here is derived from an EMBL/GenBank/DDBJ whole genome shotgun (WGS) entry which is preliminary data.</text>
</comment>
<evidence type="ECO:0000256" key="4">
    <source>
        <dbReference type="ARBA" id="ARBA00022692"/>
    </source>
</evidence>
<feature type="transmembrane region" description="Helical" evidence="7">
    <location>
        <begin position="256"/>
        <end position="274"/>
    </location>
</feature>
<evidence type="ECO:0000256" key="2">
    <source>
        <dbReference type="ARBA" id="ARBA00007362"/>
    </source>
</evidence>
<evidence type="ECO:0000256" key="7">
    <source>
        <dbReference type="SAM" id="Phobius"/>
    </source>
</evidence>
<organism evidence="9 10">
    <name type="scientific">Brevibacillus panacihumi</name>
    <dbReference type="NCBI Taxonomy" id="497735"/>
    <lineage>
        <taxon>Bacteria</taxon>
        <taxon>Bacillati</taxon>
        <taxon>Bacillota</taxon>
        <taxon>Bacilli</taxon>
        <taxon>Bacillales</taxon>
        <taxon>Paenibacillaceae</taxon>
        <taxon>Brevibacillus</taxon>
    </lineage>
</organism>
<dbReference type="InterPro" id="IPR051258">
    <property type="entry name" value="Diverse_Substrate_Transporter"/>
</dbReference>
<evidence type="ECO:0000256" key="1">
    <source>
        <dbReference type="ARBA" id="ARBA00004651"/>
    </source>
</evidence>
<sequence length="325" mass="35990">MKNKPIITGSILCMIASVSWGAMFPVAHIALQQIDPFYFSFLRYFFVTVILCGLLWTKEGFSAFRLEGRGKALVFFGTMAFTVYNMGVFLGQHLMGEAGTIAASIMEVLMPMISILLLSVTTKKLPPSYTWTSIAIALVGALLVITRGNLAFFATASEQLFPLLLIFAGVVGWVVYSLGGGRFSDWSILRYSTLTCLLGTAVSFVIVTIGSLFQWIPVPSWESVMSIKYEMAFMVLFPGLAALLSWNAGIKALTPLNGILFINLVPITTLVLMSFQGYEISMFECYGTMLVIFALIRDNHFQRKQLVQRVAAREKGKRPITSIPY</sequence>
<feature type="transmembrane region" description="Helical" evidence="7">
    <location>
        <begin position="280"/>
        <end position="296"/>
    </location>
</feature>